<dbReference type="OrthoDB" id="3944128at2759"/>
<dbReference type="STRING" id="1507870.A0A1V8TU36"/>
<keyword evidence="4" id="KW-1185">Reference proteome</keyword>
<name>A0A1V8TU36_9PEZI</name>
<accession>A0A1V8TU36</accession>
<evidence type="ECO:0000256" key="2">
    <source>
        <dbReference type="SAM" id="SignalP"/>
    </source>
</evidence>
<evidence type="ECO:0000313" key="3">
    <source>
        <dbReference type="EMBL" id="OQO14905.1"/>
    </source>
</evidence>
<feature type="signal peptide" evidence="2">
    <location>
        <begin position="1"/>
        <end position="20"/>
    </location>
</feature>
<organism evidence="3 4">
    <name type="scientific">Cryoendolithus antarcticus</name>
    <dbReference type="NCBI Taxonomy" id="1507870"/>
    <lineage>
        <taxon>Eukaryota</taxon>
        <taxon>Fungi</taxon>
        <taxon>Dikarya</taxon>
        <taxon>Ascomycota</taxon>
        <taxon>Pezizomycotina</taxon>
        <taxon>Dothideomycetes</taxon>
        <taxon>Dothideomycetidae</taxon>
        <taxon>Cladosporiales</taxon>
        <taxon>Cladosporiaceae</taxon>
        <taxon>Cryoendolithus</taxon>
    </lineage>
</organism>
<protein>
    <submittedName>
        <fullName evidence="3">Uncharacterized protein</fullName>
    </submittedName>
</protein>
<keyword evidence="2" id="KW-0732">Signal</keyword>
<sequence>MARMFVKLTLLGLLATSALAHPDLEPRQAFANTTSPTFTFNKSQTRTSLNGAESGVTKQTETGLVDAVPTSSPEPSSVGSSAETKQTLISLVDATTTTSPGTSATFTHLKPSGVAETKESQGVLVPTTTAQEVTTNSAQGAAAQSSSTTATALEQVGNTSAPSPTTSVVVTTAPVTIPTIEATDLAGVIASLVGSAGTINVAPTNAIPTTAAATKAPETTPEPVLSFTFAPASDAVGSSVAGTTTPVAPIVVTIGSAVVSQNSQSQFVVGSETLTPGGAVTQGSTTISLASSATAIVVNGQTTALPTASPQAIASLPAIVLGSSTITRNSAAQLVVGSQTLSAGGPAIVASGTTISLAPSATAIVVNGATSQILYTHSVQPPAGPTIISIGSSIVTANSASQFVVGSKTLSAGGAAITQGGTTFSLATSATALMVNGQTSAIQSVAAAAPSPRAAVITVGSDTITANQASAFVIGSQTLSAGEAITVSGTAISLATQGTAIVVNGQIMPIVVPAAAPITLGPGAAATPIASGAFVLPSDSTLQAGSAITIGGTTYSVPSTGSTLIVDGRVIAAPTPQSITLGSLMAAVTPTVIGSQTAYIVAGQTLTQGGNVVIASQTLSIVSGGAAIIVASGGSTQTDSVAAAIMTVFNTKSSKLMSSTLTSAASTTPSTTTKVSTSASSAIPSGATTTALLGESGAQGSVRLHGAAVVLMLLLFAGTWAL</sequence>
<feature type="chain" id="PRO_5012461187" evidence="2">
    <location>
        <begin position="21"/>
        <end position="722"/>
    </location>
</feature>
<feature type="compositionally biased region" description="Polar residues" evidence="1">
    <location>
        <begin position="31"/>
        <end position="62"/>
    </location>
</feature>
<dbReference type="InParanoid" id="A0A1V8TU36"/>
<dbReference type="EMBL" id="NAJO01000001">
    <property type="protein sequence ID" value="OQO14905.1"/>
    <property type="molecule type" value="Genomic_DNA"/>
</dbReference>
<dbReference type="Proteomes" id="UP000192596">
    <property type="component" value="Unassembled WGS sequence"/>
</dbReference>
<evidence type="ECO:0000313" key="4">
    <source>
        <dbReference type="Proteomes" id="UP000192596"/>
    </source>
</evidence>
<evidence type="ECO:0000256" key="1">
    <source>
        <dbReference type="SAM" id="MobiDB-lite"/>
    </source>
</evidence>
<feature type="region of interest" description="Disordered" evidence="1">
    <location>
        <begin position="662"/>
        <end position="682"/>
    </location>
</feature>
<comment type="caution">
    <text evidence="3">The sequence shown here is derived from an EMBL/GenBank/DDBJ whole genome shotgun (WGS) entry which is preliminary data.</text>
</comment>
<feature type="compositionally biased region" description="Low complexity" evidence="1">
    <location>
        <begin position="69"/>
        <end position="81"/>
    </location>
</feature>
<feature type="region of interest" description="Disordered" evidence="1">
    <location>
        <begin position="31"/>
        <end position="84"/>
    </location>
</feature>
<reference evidence="4" key="1">
    <citation type="submission" date="2017-03" db="EMBL/GenBank/DDBJ databases">
        <title>Genomes of endolithic fungi from Antarctica.</title>
        <authorList>
            <person name="Coleine C."/>
            <person name="Masonjones S."/>
            <person name="Stajich J.E."/>
        </authorList>
    </citation>
    <scope>NUCLEOTIDE SEQUENCE [LARGE SCALE GENOMIC DNA]</scope>
    <source>
        <strain evidence="4">CCFEE 5527</strain>
    </source>
</reference>
<dbReference type="AlphaFoldDB" id="A0A1V8TU36"/>
<proteinExistence type="predicted"/>
<gene>
    <name evidence="3" type="ORF">B0A48_00287</name>
</gene>